<comment type="similarity">
    <text evidence="2">Belongs to the outer membrane factor (OMF) (TC 1.B.17) family.</text>
</comment>
<dbReference type="RefSeq" id="WP_380079948.1">
    <property type="nucleotide sequence ID" value="NZ_JBHSGO010000212.1"/>
</dbReference>
<accession>A0ABV9KAI2</accession>
<keyword evidence="11" id="KW-1185">Reference proteome</keyword>
<sequence length="460" mass="51666">MKTKAIILFAISAIASWSVQAQEPISSGEKLTLSECIKTANQNSINIKRAQIQRIISAIDLREAKHQFLPQVSAGISQGFDFGRSRDNRGVYVDRSSASTSFSIGGNFNLFSGLARLHAIKEGKLGKEIANLDEEKVRNDLNILIAGFFYTAAYKQEVCKIIQLQKEQTDKKVKQTETMVKAGKWDESRLYDMQAEQAQNELDLTQAKAELSQAMLDLTQAMNIEESYSQRAIDTEGLEHQPVKDILPTSPSSIYQAATIWMPQIQAAKLQIEKSKEQISGAKSGYLPSLGLSVGYNNGYYYNFQKEYKAFNKSFADQWKENGRTGISLSLNIPIFDALQTKERVNRAKASQTLAMLDLTDREQSLRKDVEQAFNNAKNAKQQIVVADLSLKAAEKAFKAAEYRYEAGKITAYEYNEAANKLSIAKVKLLQAKFDYIYKEYTLKFYINPKMSSDNLGGHH</sequence>
<evidence type="ECO:0000256" key="5">
    <source>
        <dbReference type="ARBA" id="ARBA00022692"/>
    </source>
</evidence>
<dbReference type="Pfam" id="PF02321">
    <property type="entry name" value="OEP"/>
    <property type="match status" value="2"/>
</dbReference>
<keyword evidence="4" id="KW-1134">Transmembrane beta strand</keyword>
<dbReference type="SUPFAM" id="SSF56954">
    <property type="entry name" value="Outer membrane efflux proteins (OEP)"/>
    <property type="match status" value="1"/>
</dbReference>
<dbReference type="Proteomes" id="UP001596020">
    <property type="component" value="Unassembled WGS sequence"/>
</dbReference>
<feature type="signal peptide" evidence="9">
    <location>
        <begin position="1"/>
        <end position="21"/>
    </location>
</feature>
<dbReference type="Gene3D" id="1.20.1600.10">
    <property type="entry name" value="Outer membrane efflux proteins (OEP)"/>
    <property type="match status" value="1"/>
</dbReference>
<dbReference type="EMBL" id="JBHSGO010000212">
    <property type="protein sequence ID" value="MFC4666661.1"/>
    <property type="molecule type" value="Genomic_DNA"/>
</dbReference>
<proteinExistence type="inferred from homology"/>
<dbReference type="InterPro" id="IPR051906">
    <property type="entry name" value="TolC-like"/>
</dbReference>
<dbReference type="PANTHER" id="PTHR30026">
    <property type="entry name" value="OUTER MEMBRANE PROTEIN TOLC"/>
    <property type="match status" value="1"/>
</dbReference>
<evidence type="ECO:0000256" key="4">
    <source>
        <dbReference type="ARBA" id="ARBA00022452"/>
    </source>
</evidence>
<comment type="caution">
    <text evidence="10">The sequence shown here is derived from an EMBL/GenBank/DDBJ whole genome shotgun (WGS) entry which is preliminary data.</text>
</comment>
<dbReference type="PANTHER" id="PTHR30026:SF20">
    <property type="entry name" value="OUTER MEMBRANE PROTEIN TOLC"/>
    <property type="match status" value="1"/>
</dbReference>
<keyword evidence="8" id="KW-0175">Coiled coil</keyword>
<evidence type="ECO:0000256" key="6">
    <source>
        <dbReference type="ARBA" id="ARBA00023136"/>
    </source>
</evidence>
<keyword evidence="5" id="KW-0812">Transmembrane</keyword>
<evidence type="ECO:0000256" key="1">
    <source>
        <dbReference type="ARBA" id="ARBA00004442"/>
    </source>
</evidence>
<keyword evidence="9" id="KW-0732">Signal</keyword>
<keyword evidence="6" id="KW-0472">Membrane</keyword>
<organism evidence="10 11">
    <name type="scientific">Falsiporphyromonas endometrii</name>
    <dbReference type="NCBI Taxonomy" id="1387297"/>
    <lineage>
        <taxon>Bacteria</taxon>
        <taxon>Pseudomonadati</taxon>
        <taxon>Bacteroidota</taxon>
        <taxon>Bacteroidia</taxon>
        <taxon>Bacteroidales</taxon>
        <taxon>Porphyromonadaceae</taxon>
        <taxon>Falsiporphyromonas</taxon>
    </lineage>
</organism>
<keyword evidence="7" id="KW-0998">Cell outer membrane</keyword>
<evidence type="ECO:0000256" key="3">
    <source>
        <dbReference type="ARBA" id="ARBA00022448"/>
    </source>
</evidence>
<reference evidence="11" key="1">
    <citation type="journal article" date="2019" name="Int. J. Syst. Evol. Microbiol.">
        <title>The Global Catalogue of Microorganisms (GCM) 10K type strain sequencing project: providing services to taxonomists for standard genome sequencing and annotation.</title>
        <authorList>
            <consortium name="The Broad Institute Genomics Platform"/>
            <consortium name="The Broad Institute Genome Sequencing Center for Infectious Disease"/>
            <person name="Wu L."/>
            <person name="Ma J."/>
        </authorList>
    </citation>
    <scope>NUCLEOTIDE SEQUENCE [LARGE SCALE GENOMIC DNA]</scope>
    <source>
        <strain evidence="11">CGMCC 4.7357</strain>
    </source>
</reference>
<evidence type="ECO:0000256" key="9">
    <source>
        <dbReference type="SAM" id="SignalP"/>
    </source>
</evidence>
<comment type="subcellular location">
    <subcellularLocation>
        <location evidence="1">Cell outer membrane</location>
    </subcellularLocation>
</comment>
<evidence type="ECO:0000256" key="8">
    <source>
        <dbReference type="SAM" id="Coils"/>
    </source>
</evidence>
<evidence type="ECO:0000256" key="2">
    <source>
        <dbReference type="ARBA" id="ARBA00007613"/>
    </source>
</evidence>
<keyword evidence="3" id="KW-0813">Transport</keyword>
<evidence type="ECO:0000256" key="7">
    <source>
        <dbReference type="ARBA" id="ARBA00023237"/>
    </source>
</evidence>
<evidence type="ECO:0000313" key="10">
    <source>
        <dbReference type="EMBL" id="MFC4666661.1"/>
    </source>
</evidence>
<name>A0ABV9KAI2_9PORP</name>
<feature type="coiled-coil region" evidence="8">
    <location>
        <begin position="363"/>
        <end position="397"/>
    </location>
</feature>
<dbReference type="InterPro" id="IPR003423">
    <property type="entry name" value="OMP_efflux"/>
</dbReference>
<protein>
    <submittedName>
        <fullName evidence="10">TolC family protein</fullName>
    </submittedName>
</protein>
<feature type="chain" id="PRO_5047500359" evidence="9">
    <location>
        <begin position="22"/>
        <end position="460"/>
    </location>
</feature>
<evidence type="ECO:0000313" key="11">
    <source>
        <dbReference type="Proteomes" id="UP001596020"/>
    </source>
</evidence>
<gene>
    <name evidence="10" type="ORF">ACFO3G_08650</name>
</gene>